<dbReference type="EMBL" id="JAPYYP010000015">
    <property type="protein sequence ID" value="MDA5109291.1"/>
    <property type="molecule type" value="Genomic_DNA"/>
</dbReference>
<gene>
    <name evidence="1" type="ORF">O3V59_13040</name>
</gene>
<dbReference type="Proteomes" id="UP001151071">
    <property type="component" value="Unassembled WGS sequence"/>
</dbReference>
<evidence type="ECO:0000313" key="1">
    <source>
        <dbReference type="EMBL" id="MDA5109291.1"/>
    </source>
</evidence>
<reference evidence="1" key="1">
    <citation type="submission" date="2022-12" db="EMBL/GenBank/DDBJ databases">
        <title>Draft genome sequence of the thermophilic strain Brevibacillus thermoruber HT42, isolated from Los Humeros, Puebla, Mexico, with biotechnological potential.</title>
        <authorList>
            <person name="Lara Sanchez J."/>
            <person name="Solis Palacios R."/>
            <person name="Bustos Baena A.S."/>
            <person name="Ruz Baez A.E."/>
            <person name="Espinosa Luna G."/>
            <person name="Oliart Ros R.M."/>
        </authorList>
    </citation>
    <scope>NUCLEOTIDE SEQUENCE</scope>
    <source>
        <strain evidence="1">HT42</strain>
    </source>
</reference>
<keyword evidence="2" id="KW-1185">Reference proteome</keyword>
<dbReference type="RefSeq" id="WP_029100904.1">
    <property type="nucleotide sequence ID" value="NZ_JAPYYP010000015.1"/>
</dbReference>
<protein>
    <submittedName>
        <fullName evidence="1">Uncharacterized protein</fullName>
    </submittedName>
</protein>
<accession>A0A9X3Z3V7</accession>
<dbReference type="AlphaFoldDB" id="A0A9X3Z3V7"/>
<organism evidence="1 2">
    <name type="scientific">Brevibacillus thermoruber</name>
    <dbReference type="NCBI Taxonomy" id="33942"/>
    <lineage>
        <taxon>Bacteria</taxon>
        <taxon>Bacillati</taxon>
        <taxon>Bacillota</taxon>
        <taxon>Bacilli</taxon>
        <taxon>Bacillales</taxon>
        <taxon>Paenibacillaceae</taxon>
        <taxon>Brevibacillus</taxon>
    </lineage>
</organism>
<evidence type="ECO:0000313" key="2">
    <source>
        <dbReference type="Proteomes" id="UP001151071"/>
    </source>
</evidence>
<name>A0A9X3Z3V7_9BACL</name>
<sequence length="110" mass="13358">MLKKWTNALKPEDTKLKEFEMLKYFVTGYFNTGYSWSELEERTIAFRDDEKPEYTIQLKRSLSKLQELINNGDQKRWVEVQKYIYELSMRDLEFKRGQEFIDRVNNALDS</sequence>
<proteinExistence type="predicted"/>
<comment type="caution">
    <text evidence="1">The sequence shown here is derived from an EMBL/GenBank/DDBJ whole genome shotgun (WGS) entry which is preliminary data.</text>
</comment>